<dbReference type="InterPro" id="IPR031941">
    <property type="entry name" value="DUF4773"/>
</dbReference>
<evidence type="ECO:0000256" key="1">
    <source>
        <dbReference type="SAM" id="MobiDB-lite"/>
    </source>
</evidence>
<dbReference type="EMBL" id="JBICBT010000862">
    <property type="protein sequence ID" value="KAL3096463.1"/>
    <property type="molecule type" value="Genomic_DNA"/>
</dbReference>
<keyword evidence="2" id="KW-0472">Membrane</keyword>
<keyword evidence="5" id="KW-1185">Reference proteome</keyword>
<keyword evidence="2" id="KW-0812">Transmembrane</keyword>
<dbReference type="PANTHER" id="PTHR36299:SF2">
    <property type="entry name" value="DUF4773 DOMAIN-CONTAINING PROTEIN"/>
    <property type="match status" value="1"/>
</dbReference>
<feature type="region of interest" description="Disordered" evidence="1">
    <location>
        <begin position="196"/>
        <end position="273"/>
    </location>
</feature>
<comment type="caution">
    <text evidence="4">The sequence shown here is derived from an EMBL/GenBank/DDBJ whole genome shotgun (WGS) entry which is preliminary data.</text>
</comment>
<evidence type="ECO:0000259" key="3">
    <source>
        <dbReference type="Pfam" id="PF15998"/>
    </source>
</evidence>
<dbReference type="PANTHER" id="PTHR36299">
    <property type="entry name" value="AGAP008005-PA"/>
    <property type="match status" value="1"/>
</dbReference>
<evidence type="ECO:0000313" key="5">
    <source>
        <dbReference type="Proteomes" id="UP001620626"/>
    </source>
</evidence>
<keyword evidence="2" id="KW-1133">Transmembrane helix</keyword>
<gene>
    <name evidence="4" type="ORF">niasHT_029822</name>
</gene>
<protein>
    <recommendedName>
        <fullName evidence="3">DUF4773 domain-containing protein</fullName>
    </recommendedName>
</protein>
<proteinExistence type="predicted"/>
<dbReference type="AlphaFoldDB" id="A0ABD2K0X1"/>
<organism evidence="4 5">
    <name type="scientific">Heterodera trifolii</name>
    <dbReference type="NCBI Taxonomy" id="157864"/>
    <lineage>
        <taxon>Eukaryota</taxon>
        <taxon>Metazoa</taxon>
        <taxon>Ecdysozoa</taxon>
        <taxon>Nematoda</taxon>
        <taxon>Chromadorea</taxon>
        <taxon>Rhabditida</taxon>
        <taxon>Tylenchina</taxon>
        <taxon>Tylenchomorpha</taxon>
        <taxon>Tylenchoidea</taxon>
        <taxon>Heteroderidae</taxon>
        <taxon>Heteroderinae</taxon>
        <taxon>Heterodera</taxon>
    </lineage>
</organism>
<name>A0ABD2K0X1_9BILA</name>
<feature type="compositionally biased region" description="Polar residues" evidence="1">
    <location>
        <begin position="262"/>
        <end position="273"/>
    </location>
</feature>
<evidence type="ECO:0000313" key="4">
    <source>
        <dbReference type="EMBL" id="KAL3096463.1"/>
    </source>
</evidence>
<feature type="compositionally biased region" description="Polar residues" evidence="1">
    <location>
        <begin position="196"/>
        <end position="205"/>
    </location>
</feature>
<reference evidence="4 5" key="1">
    <citation type="submission" date="2024-10" db="EMBL/GenBank/DDBJ databases">
        <authorList>
            <person name="Kim D."/>
        </authorList>
    </citation>
    <scope>NUCLEOTIDE SEQUENCE [LARGE SCALE GENOMIC DNA]</scope>
    <source>
        <strain evidence="4">BH-2024</strain>
    </source>
</reference>
<accession>A0ABD2K0X1</accession>
<dbReference type="Proteomes" id="UP001620626">
    <property type="component" value="Unassembled WGS sequence"/>
</dbReference>
<feature type="compositionally biased region" description="Low complexity" evidence="1">
    <location>
        <begin position="206"/>
        <end position="229"/>
    </location>
</feature>
<feature type="domain" description="DUF4773" evidence="3">
    <location>
        <begin position="313"/>
        <end position="422"/>
    </location>
</feature>
<evidence type="ECO:0000256" key="2">
    <source>
        <dbReference type="SAM" id="Phobius"/>
    </source>
</evidence>
<feature type="transmembrane region" description="Helical" evidence="2">
    <location>
        <begin position="12"/>
        <end position="30"/>
    </location>
</feature>
<sequence>MRVHLYIDQQQLQIISSLLLCIVFGALLNVKIIGANAIGEINAAAAAAADAPNRRPFLDVYLRVEPVDDFCGALRCNISYAILLTNMQNKFDLHSLMLQDGHMPRRSQENGQPPVGGFFFEDNTVVRLSDELRTKRGKIYLGLMLFDLPDDIQDYLVVEVTNVIRTGRRVKTEFSSDTVRIGVQVYRRNEAASSALDQSASISDLQTQQRSSSSSSSSTSITRARALASNGKNVEKRHHNQEKEEEEEEEQGQLKRPLIEQGQVQKSELSSSADVAEADSFSAVVIGTDDSGKMPMTEKQQETAPKCATNVAARSCACCEHVTVRKIRLDDEVCVNVTYLPIKIGIRLAVAVDGHVYYSKDLAVLNPESACFEVPEMREYASICINLYNMELKNNKLTGCAKLEAILLHLRVAQHKIGCFSIPI</sequence>
<dbReference type="Pfam" id="PF15998">
    <property type="entry name" value="DUF4773"/>
    <property type="match status" value="1"/>
</dbReference>